<dbReference type="PANTHER" id="PTHR43176:SF3">
    <property type="entry name" value="3-HYDROXYISOBUTYRYL-COA HYDROLASE, MITOCHONDRIAL"/>
    <property type="match status" value="1"/>
</dbReference>
<dbReference type="Pfam" id="PF16113">
    <property type="entry name" value="ECH_2"/>
    <property type="match status" value="1"/>
</dbReference>
<evidence type="ECO:0000313" key="5">
    <source>
        <dbReference type="EMBL" id="MEM5500212.1"/>
    </source>
</evidence>
<dbReference type="PANTHER" id="PTHR43176">
    <property type="entry name" value="3-HYDROXYISOBUTYRYL-COA HYDROLASE-RELATED"/>
    <property type="match status" value="1"/>
</dbReference>
<dbReference type="SUPFAM" id="SSF52096">
    <property type="entry name" value="ClpP/crotonase"/>
    <property type="match status" value="1"/>
</dbReference>
<feature type="domain" description="Enoyl-CoA hydratase/isomerase" evidence="4">
    <location>
        <begin position="13"/>
        <end position="332"/>
    </location>
</feature>
<keyword evidence="6" id="KW-1185">Reference proteome</keyword>
<evidence type="ECO:0000256" key="3">
    <source>
        <dbReference type="ARBA" id="ARBA00022801"/>
    </source>
</evidence>
<dbReference type="CDD" id="cd06558">
    <property type="entry name" value="crotonase-like"/>
    <property type="match status" value="1"/>
</dbReference>
<dbReference type="EMBL" id="JBBMQO010000001">
    <property type="protein sequence ID" value="MEM5500212.1"/>
    <property type="molecule type" value="Genomic_DNA"/>
</dbReference>
<dbReference type="GO" id="GO:0016787">
    <property type="term" value="F:hydrolase activity"/>
    <property type="evidence" value="ECO:0007669"/>
    <property type="project" value="UniProtKB-KW"/>
</dbReference>
<reference evidence="5 6" key="1">
    <citation type="submission" date="2024-03" db="EMBL/GenBank/DDBJ databases">
        <title>Community enrichment and isolation of bacterial strains for fucoidan degradation.</title>
        <authorList>
            <person name="Sichert A."/>
        </authorList>
    </citation>
    <scope>NUCLEOTIDE SEQUENCE [LARGE SCALE GENOMIC DNA]</scope>
    <source>
        <strain evidence="5 6">AS62</strain>
    </source>
</reference>
<evidence type="ECO:0000256" key="2">
    <source>
        <dbReference type="ARBA" id="ARBA00011915"/>
    </source>
</evidence>
<dbReference type="Proteomes" id="UP001477870">
    <property type="component" value="Unassembled WGS sequence"/>
</dbReference>
<evidence type="ECO:0000256" key="1">
    <source>
        <dbReference type="ARBA" id="ARBA00001709"/>
    </source>
</evidence>
<sequence length="343" mass="38048">MSDISIRKKGPVAHITLTRPKSLNALSHDMVLKIETALKSWLEDDTVRYVMIDAESETAFCAGGDIVDLYNQGMKQDYFSGQKYWRDEYRLNAFMSRYPKPIIAFMNGIVMGGGVGISAHCSHRVVTEKTKIALPECAIGLVPDVGTTSLLTHAPGYLGEYLGLTGYRMNSADAIYCGFADKFAPSDTLAEIKRTLCESGNLDDIEGLFKKPSKSELSSTQAEISKVFSRGRIEDVMSDLKLSQSEWAIDAVEKIERGSPLSCQVTFELVRQARDTPGIEEALKREFCFVSRAMQYGDFLEGVRAAVIDKDRNPQWRHASINDVTIAQVHTMLRAPEGGVLKL</sequence>
<dbReference type="EC" id="3.1.2.4" evidence="2"/>
<accession>A0ABU9T254</accession>
<comment type="catalytic activity">
    <reaction evidence="1">
        <text>3-hydroxy-2-methylpropanoyl-CoA + H2O = 3-hydroxy-2-methylpropanoate + CoA + H(+)</text>
        <dbReference type="Rhea" id="RHEA:20888"/>
        <dbReference type="ChEBI" id="CHEBI:11805"/>
        <dbReference type="ChEBI" id="CHEBI:15377"/>
        <dbReference type="ChEBI" id="CHEBI:15378"/>
        <dbReference type="ChEBI" id="CHEBI:57287"/>
        <dbReference type="ChEBI" id="CHEBI:57340"/>
        <dbReference type="EC" id="3.1.2.4"/>
    </reaction>
</comment>
<keyword evidence="3 5" id="KW-0378">Hydrolase</keyword>
<dbReference type="InterPro" id="IPR045004">
    <property type="entry name" value="ECH_dom"/>
</dbReference>
<evidence type="ECO:0000313" key="6">
    <source>
        <dbReference type="Proteomes" id="UP001477870"/>
    </source>
</evidence>
<evidence type="ECO:0000259" key="4">
    <source>
        <dbReference type="Pfam" id="PF16113"/>
    </source>
</evidence>
<gene>
    <name evidence="5" type="ORF">WNY59_01275</name>
</gene>
<organism evidence="5 6">
    <name type="scientific">Ahrensia kielensis</name>
    <dbReference type="NCBI Taxonomy" id="76980"/>
    <lineage>
        <taxon>Bacteria</taxon>
        <taxon>Pseudomonadati</taxon>
        <taxon>Pseudomonadota</taxon>
        <taxon>Alphaproteobacteria</taxon>
        <taxon>Hyphomicrobiales</taxon>
        <taxon>Ahrensiaceae</taxon>
        <taxon>Ahrensia</taxon>
    </lineage>
</organism>
<dbReference type="NCBIfam" id="NF004127">
    <property type="entry name" value="PRK05617.1"/>
    <property type="match status" value="1"/>
</dbReference>
<dbReference type="RefSeq" id="WP_342846249.1">
    <property type="nucleotide sequence ID" value="NZ_JBBMQO010000001.1"/>
</dbReference>
<name>A0ABU9T254_9HYPH</name>
<dbReference type="InterPro" id="IPR032259">
    <property type="entry name" value="HIBYL-CoA-H"/>
</dbReference>
<dbReference type="InterPro" id="IPR029045">
    <property type="entry name" value="ClpP/crotonase-like_dom_sf"/>
</dbReference>
<comment type="caution">
    <text evidence="5">The sequence shown here is derived from an EMBL/GenBank/DDBJ whole genome shotgun (WGS) entry which is preliminary data.</text>
</comment>
<protein>
    <recommendedName>
        <fullName evidence="2">3-hydroxyisobutyryl-CoA hydrolase</fullName>
        <ecNumber evidence="2">3.1.2.4</ecNumber>
    </recommendedName>
</protein>
<proteinExistence type="predicted"/>
<dbReference type="Gene3D" id="3.90.226.10">
    <property type="entry name" value="2-enoyl-CoA Hydratase, Chain A, domain 1"/>
    <property type="match status" value="1"/>
</dbReference>